<name>A0A0C2D0X3_9BACT</name>
<dbReference type="Pfam" id="PF00082">
    <property type="entry name" value="Peptidase_S8"/>
    <property type="match status" value="1"/>
</dbReference>
<feature type="active site" description="Charge relay system" evidence="5">
    <location>
        <position position="402"/>
    </location>
</feature>
<evidence type="ECO:0000256" key="1">
    <source>
        <dbReference type="ARBA" id="ARBA00011073"/>
    </source>
</evidence>
<dbReference type="RefSeq" id="WP_052551508.1">
    <property type="nucleotide sequence ID" value="NZ_JMCC02000052.1"/>
</dbReference>
<dbReference type="GO" id="GO:0006508">
    <property type="term" value="P:proteolysis"/>
    <property type="evidence" value="ECO:0007669"/>
    <property type="project" value="UniProtKB-KW"/>
</dbReference>
<feature type="active site" description="Charge relay system" evidence="5">
    <location>
        <position position="177"/>
    </location>
</feature>
<dbReference type="PANTHER" id="PTHR43806">
    <property type="entry name" value="PEPTIDASE S8"/>
    <property type="match status" value="1"/>
</dbReference>
<dbReference type="EMBL" id="JMCC02000052">
    <property type="protein sequence ID" value="KIG15495.1"/>
    <property type="molecule type" value="Genomic_DNA"/>
</dbReference>
<dbReference type="AlphaFoldDB" id="A0A0C2D0X3"/>
<dbReference type="PANTHER" id="PTHR43806:SF11">
    <property type="entry name" value="CEREVISIN-RELATED"/>
    <property type="match status" value="1"/>
</dbReference>
<dbReference type="CDD" id="cd00306">
    <property type="entry name" value="Peptidases_S8_S53"/>
    <property type="match status" value="1"/>
</dbReference>
<dbReference type="PROSITE" id="PS51892">
    <property type="entry name" value="SUBTILASE"/>
    <property type="match status" value="1"/>
</dbReference>
<keyword evidence="2 5" id="KW-0645">Protease</keyword>
<organism evidence="7 8">
    <name type="scientific">Enhygromyxa salina</name>
    <dbReference type="NCBI Taxonomy" id="215803"/>
    <lineage>
        <taxon>Bacteria</taxon>
        <taxon>Pseudomonadati</taxon>
        <taxon>Myxococcota</taxon>
        <taxon>Polyangia</taxon>
        <taxon>Nannocystales</taxon>
        <taxon>Nannocystaceae</taxon>
        <taxon>Enhygromyxa</taxon>
    </lineage>
</organism>
<dbReference type="InterPro" id="IPR015500">
    <property type="entry name" value="Peptidase_S8_subtilisin-rel"/>
</dbReference>
<proteinExistence type="inferred from homology"/>
<dbReference type="InterPro" id="IPR000209">
    <property type="entry name" value="Peptidase_S8/S53_dom"/>
</dbReference>
<evidence type="ECO:0000259" key="6">
    <source>
        <dbReference type="Pfam" id="PF00082"/>
    </source>
</evidence>
<evidence type="ECO:0000256" key="2">
    <source>
        <dbReference type="ARBA" id="ARBA00022670"/>
    </source>
</evidence>
<dbReference type="SUPFAM" id="SSF52743">
    <property type="entry name" value="Subtilisin-like"/>
    <property type="match status" value="1"/>
</dbReference>
<accession>A0A0C2D0X3</accession>
<dbReference type="PRINTS" id="PR00723">
    <property type="entry name" value="SUBTILISIN"/>
</dbReference>
<comment type="similarity">
    <text evidence="1 5">Belongs to the peptidase S8 family.</text>
</comment>
<evidence type="ECO:0000256" key="4">
    <source>
        <dbReference type="ARBA" id="ARBA00022825"/>
    </source>
</evidence>
<dbReference type="Proteomes" id="UP000031599">
    <property type="component" value="Unassembled WGS sequence"/>
</dbReference>
<dbReference type="InterPro" id="IPR036852">
    <property type="entry name" value="Peptidase_S8/S53_dom_sf"/>
</dbReference>
<dbReference type="InterPro" id="IPR050131">
    <property type="entry name" value="Peptidase_S8_subtilisin-like"/>
</dbReference>
<keyword evidence="4 5" id="KW-0720">Serine protease</keyword>
<dbReference type="Gene3D" id="3.40.50.200">
    <property type="entry name" value="Peptidase S8/S53 domain"/>
    <property type="match status" value="1"/>
</dbReference>
<evidence type="ECO:0000313" key="7">
    <source>
        <dbReference type="EMBL" id="KIG15495.1"/>
    </source>
</evidence>
<protein>
    <submittedName>
        <fullName evidence="7">Serine protease, subtilase family protein</fullName>
    </submittedName>
</protein>
<feature type="domain" description="Peptidase S8/S53" evidence="6">
    <location>
        <begin position="168"/>
        <end position="453"/>
    </location>
</feature>
<dbReference type="GO" id="GO:0004252">
    <property type="term" value="F:serine-type endopeptidase activity"/>
    <property type="evidence" value="ECO:0007669"/>
    <property type="project" value="UniProtKB-UniRule"/>
</dbReference>
<sequence length="481" mass="51241">MYDRDSLDQDFRRVHGDPTTTDTVLAAKRERGLRFIIEANPGQSLDEVEAVFAAIHPQFEVEPLFPATTFDPVAAGAQPPFSLYLSGHVATLPGLAMEDLGQDMLDIAAEARTQGDFVNVAADIAIENLCPDTVEEIDDVEASGIGSAWALMQMKVPQAWEAAGGNRGRGVSIGHPDTGWSDHAEWDHGGLDISRQRNFIPNEEPNDARDRFTQGGTLQPGHGTHTAGVMVCRGSVSNGRTAAPGLVTGVAPDAVNLPLRAITSVILFPGQVEVARAIVYAVQQRCRVISLSLGGVLGGHLGAPALAGAIEYAVRQNCIVVAASGNYPDFIPPGLRFTVEPASWANVVGVAGSTREDKPWESCGRVPYGSVTIAAPSHEVPMTIAVPPGTNRHRYGLGSGTSYATALIAGVAALWLSHHFNGEYRGPGTAQEMFIAHLRRTARKPADWNTWFGPGIVDAHRMIAERPLLLDVPVEPARAVS</sequence>
<comment type="caution">
    <text evidence="7">The sequence shown here is derived from an EMBL/GenBank/DDBJ whole genome shotgun (WGS) entry which is preliminary data.</text>
</comment>
<keyword evidence="3 5" id="KW-0378">Hydrolase</keyword>
<evidence type="ECO:0000256" key="5">
    <source>
        <dbReference type="PROSITE-ProRule" id="PRU01240"/>
    </source>
</evidence>
<evidence type="ECO:0000256" key="3">
    <source>
        <dbReference type="ARBA" id="ARBA00022801"/>
    </source>
</evidence>
<gene>
    <name evidence="7" type="ORF">DB30_05518</name>
</gene>
<reference evidence="7 8" key="1">
    <citation type="submission" date="2014-12" db="EMBL/GenBank/DDBJ databases">
        <title>Genome assembly of Enhygromyxa salina DSM 15201.</title>
        <authorList>
            <person name="Sharma G."/>
            <person name="Subramanian S."/>
        </authorList>
    </citation>
    <scope>NUCLEOTIDE SEQUENCE [LARGE SCALE GENOMIC DNA]</scope>
    <source>
        <strain evidence="7 8">DSM 15201</strain>
    </source>
</reference>
<evidence type="ECO:0000313" key="8">
    <source>
        <dbReference type="Proteomes" id="UP000031599"/>
    </source>
</evidence>
<feature type="active site" description="Charge relay system" evidence="5">
    <location>
        <position position="222"/>
    </location>
</feature>